<name>A0A1Y4LBD6_9FIRM</name>
<dbReference type="Pfam" id="PF13484">
    <property type="entry name" value="Fer4_16"/>
    <property type="match status" value="1"/>
</dbReference>
<dbReference type="Pfam" id="PF08331">
    <property type="entry name" value="QueG_DUF1730"/>
    <property type="match status" value="1"/>
</dbReference>
<keyword evidence="3" id="KW-0819">tRNA processing</keyword>
<organism evidence="10 11">
    <name type="scientific">Butyricicoccus pullicaecorum</name>
    <dbReference type="NCBI Taxonomy" id="501571"/>
    <lineage>
        <taxon>Bacteria</taxon>
        <taxon>Bacillati</taxon>
        <taxon>Bacillota</taxon>
        <taxon>Clostridia</taxon>
        <taxon>Eubacteriales</taxon>
        <taxon>Butyricicoccaceae</taxon>
        <taxon>Butyricicoccus</taxon>
    </lineage>
</organism>
<dbReference type="PANTHER" id="PTHR30002">
    <property type="entry name" value="EPOXYQUEUOSINE REDUCTASE"/>
    <property type="match status" value="1"/>
</dbReference>
<dbReference type="PROSITE" id="PS00198">
    <property type="entry name" value="4FE4S_FER_1"/>
    <property type="match status" value="1"/>
</dbReference>
<dbReference type="PROSITE" id="PS51379">
    <property type="entry name" value="4FE4S_FER_2"/>
    <property type="match status" value="1"/>
</dbReference>
<dbReference type="Proteomes" id="UP000195897">
    <property type="component" value="Unassembled WGS sequence"/>
</dbReference>
<dbReference type="EMBL" id="NFKK01000002">
    <property type="protein sequence ID" value="OUP54037.1"/>
    <property type="molecule type" value="Genomic_DNA"/>
</dbReference>
<dbReference type="InterPro" id="IPR017900">
    <property type="entry name" value="4Fe4S_Fe_S_CS"/>
</dbReference>
<dbReference type="GO" id="GO:0008616">
    <property type="term" value="P:tRNA queuosine(34) biosynthetic process"/>
    <property type="evidence" value="ECO:0007669"/>
    <property type="project" value="UniProtKB-KW"/>
</dbReference>
<dbReference type="SUPFAM" id="SSF46548">
    <property type="entry name" value="alpha-helical ferredoxin"/>
    <property type="match status" value="1"/>
</dbReference>
<dbReference type="GO" id="GO:0046872">
    <property type="term" value="F:metal ion binding"/>
    <property type="evidence" value="ECO:0007669"/>
    <property type="project" value="UniProtKB-KW"/>
</dbReference>
<sequence length="272" mass="29587">MNIVDRLSVSDGLCACGVCAMGTLLSHMDDRQQLGLSRLIDSPRSVLVALFPYLTGAPSGNLSLYARGRDYHAVIADRLGAAVEAFQAEYPENHFVVLADDSPLPEVYAAACAGLGCIGDNGLLIHPDYGSYVFIGTIVTDLDLPVTEQTPKGCLHCGACRRACPVDLDKGRCLSALTQQGGTLTEEQAALVREHPLVWGCDTCQLVCPMNRHAKQTDIPDFGQFLIDTLTLADVDGLTRRQFYEKYPDRAFTWRGPAPLRRNLTLKEGDNS</sequence>
<protein>
    <recommendedName>
        <fullName evidence="9">4Fe-4S ferredoxin-type domain-containing protein</fullName>
    </recommendedName>
</protein>
<keyword evidence="8" id="KW-0411">Iron-sulfur</keyword>
<keyword evidence="6" id="KW-0560">Oxidoreductase</keyword>
<accession>A0A1Y4LBD6</accession>
<evidence type="ECO:0000259" key="9">
    <source>
        <dbReference type="PROSITE" id="PS51379"/>
    </source>
</evidence>
<dbReference type="InterPro" id="IPR017896">
    <property type="entry name" value="4Fe4S_Fe-S-bd"/>
</dbReference>
<evidence type="ECO:0000256" key="6">
    <source>
        <dbReference type="ARBA" id="ARBA00023002"/>
    </source>
</evidence>
<keyword evidence="1" id="KW-0004">4Fe-4S</keyword>
<keyword evidence="2" id="KW-0963">Cytoplasm</keyword>
<dbReference type="PANTHER" id="PTHR30002:SF4">
    <property type="entry name" value="EPOXYQUEUOSINE REDUCTASE"/>
    <property type="match status" value="1"/>
</dbReference>
<evidence type="ECO:0000256" key="8">
    <source>
        <dbReference type="ARBA" id="ARBA00023014"/>
    </source>
</evidence>
<keyword evidence="7" id="KW-0408">Iron</keyword>
<dbReference type="GO" id="GO:0052693">
    <property type="term" value="F:epoxyqueuosine reductase activity"/>
    <property type="evidence" value="ECO:0007669"/>
    <property type="project" value="TreeGrafter"/>
</dbReference>
<keyword evidence="5" id="KW-0671">Queuosine biosynthesis</keyword>
<evidence type="ECO:0000256" key="4">
    <source>
        <dbReference type="ARBA" id="ARBA00022723"/>
    </source>
</evidence>
<evidence type="ECO:0000256" key="1">
    <source>
        <dbReference type="ARBA" id="ARBA00022485"/>
    </source>
</evidence>
<keyword evidence="4" id="KW-0479">Metal-binding</keyword>
<gene>
    <name evidence="10" type="ORF">B5F17_02170</name>
</gene>
<evidence type="ECO:0000256" key="7">
    <source>
        <dbReference type="ARBA" id="ARBA00023004"/>
    </source>
</evidence>
<reference evidence="11" key="1">
    <citation type="submission" date="2017-04" db="EMBL/GenBank/DDBJ databases">
        <title>Function of individual gut microbiota members based on whole genome sequencing of pure cultures obtained from chicken caecum.</title>
        <authorList>
            <person name="Medvecky M."/>
            <person name="Cejkova D."/>
            <person name="Polansky O."/>
            <person name="Karasova D."/>
            <person name="Kubasova T."/>
            <person name="Cizek A."/>
            <person name="Rychlik I."/>
        </authorList>
    </citation>
    <scope>NUCLEOTIDE SEQUENCE [LARGE SCALE GENOMIC DNA]</scope>
    <source>
        <strain evidence="11">An180</strain>
    </source>
</reference>
<proteinExistence type="predicted"/>
<evidence type="ECO:0000313" key="10">
    <source>
        <dbReference type="EMBL" id="OUP54037.1"/>
    </source>
</evidence>
<feature type="domain" description="4Fe-4S ferredoxin-type" evidence="9">
    <location>
        <begin position="143"/>
        <end position="167"/>
    </location>
</feature>
<dbReference type="GO" id="GO:0051539">
    <property type="term" value="F:4 iron, 4 sulfur cluster binding"/>
    <property type="evidence" value="ECO:0007669"/>
    <property type="project" value="UniProtKB-KW"/>
</dbReference>
<dbReference type="InterPro" id="IPR004453">
    <property type="entry name" value="QueG"/>
</dbReference>
<evidence type="ECO:0000256" key="5">
    <source>
        <dbReference type="ARBA" id="ARBA00022785"/>
    </source>
</evidence>
<evidence type="ECO:0000256" key="3">
    <source>
        <dbReference type="ARBA" id="ARBA00022694"/>
    </source>
</evidence>
<evidence type="ECO:0000256" key="2">
    <source>
        <dbReference type="ARBA" id="ARBA00022490"/>
    </source>
</evidence>
<dbReference type="InterPro" id="IPR013542">
    <property type="entry name" value="QueG_DUF1730"/>
</dbReference>
<dbReference type="RefSeq" id="WP_087370284.1">
    <property type="nucleotide sequence ID" value="NZ_NFKK01000002.1"/>
</dbReference>
<dbReference type="AlphaFoldDB" id="A0A1Y4LBD6"/>
<comment type="caution">
    <text evidence="10">The sequence shown here is derived from an EMBL/GenBank/DDBJ whole genome shotgun (WGS) entry which is preliminary data.</text>
</comment>
<evidence type="ECO:0000313" key="11">
    <source>
        <dbReference type="Proteomes" id="UP000195897"/>
    </source>
</evidence>